<evidence type="ECO:0000313" key="1">
    <source>
        <dbReference type="EMBL" id="KAG6972787.1"/>
    </source>
</evidence>
<evidence type="ECO:0008006" key="3">
    <source>
        <dbReference type="Google" id="ProtNLM"/>
    </source>
</evidence>
<dbReference type="EMBL" id="JAENGY010000125">
    <property type="protein sequence ID" value="KAG6972787.1"/>
    <property type="molecule type" value="Genomic_DNA"/>
</dbReference>
<name>A0A8J5ITW2_9STRA</name>
<gene>
    <name evidence="1" type="ORF">JG688_00003836</name>
</gene>
<dbReference type="Proteomes" id="UP000709295">
    <property type="component" value="Unassembled WGS sequence"/>
</dbReference>
<keyword evidence="2" id="KW-1185">Reference proteome</keyword>
<reference evidence="1" key="1">
    <citation type="submission" date="2021-01" db="EMBL/GenBank/DDBJ databases">
        <title>Phytophthora aleatoria, a newly-described species from Pinus radiata is distinct from Phytophthora cactorum isolates based on comparative genomics.</title>
        <authorList>
            <person name="Mcdougal R."/>
            <person name="Panda P."/>
            <person name="Williams N."/>
            <person name="Studholme D.J."/>
        </authorList>
    </citation>
    <scope>NUCLEOTIDE SEQUENCE</scope>
    <source>
        <strain evidence="1">NZFS 4037</strain>
    </source>
</reference>
<feature type="non-terminal residue" evidence="1">
    <location>
        <position position="1"/>
    </location>
</feature>
<protein>
    <recommendedName>
        <fullName evidence="3">HAT C-terminal dimerisation domain-containing protein</fullName>
    </recommendedName>
</protein>
<comment type="caution">
    <text evidence="1">The sequence shown here is derived from an EMBL/GenBank/DDBJ whole genome shotgun (WGS) entry which is preliminary data.</text>
</comment>
<organism evidence="1 2">
    <name type="scientific">Phytophthora aleatoria</name>
    <dbReference type="NCBI Taxonomy" id="2496075"/>
    <lineage>
        <taxon>Eukaryota</taxon>
        <taxon>Sar</taxon>
        <taxon>Stramenopiles</taxon>
        <taxon>Oomycota</taxon>
        <taxon>Peronosporomycetes</taxon>
        <taxon>Peronosporales</taxon>
        <taxon>Peronosporaceae</taxon>
        <taxon>Phytophthora</taxon>
    </lineage>
</organism>
<evidence type="ECO:0000313" key="2">
    <source>
        <dbReference type="Proteomes" id="UP000709295"/>
    </source>
</evidence>
<dbReference type="AlphaFoldDB" id="A0A8J5ITW2"/>
<sequence>FRVPNQDPVRRIDWGESREYYDELQERKRLRREHVTAYEDFRYMLGTSAPVERLFSTAKYMLKDRRKRMGPIVFGALFLKTKREFWNSKRLIKPSSARTLRGQIVVTVLRGHLSNLHILAVLSYCAIGYLYCGSMPNSTL</sequence>
<proteinExistence type="predicted"/>
<accession>A0A8J5ITW2</accession>